<protein>
    <submittedName>
        <fullName evidence="4">G_PROTEIN_RECEP_F1_2 domain-containing protein</fullName>
    </submittedName>
</protein>
<organism evidence="4">
    <name type="scientific">Gongylonema pulchrum</name>
    <dbReference type="NCBI Taxonomy" id="637853"/>
    <lineage>
        <taxon>Eukaryota</taxon>
        <taxon>Metazoa</taxon>
        <taxon>Ecdysozoa</taxon>
        <taxon>Nematoda</taxon>
        <taxon>Chromadorea</taxon>
        <taxon>Rhabditida</taxon>
        <taxon>Spirurina</taxon>
        <taxon>Spiruromorpha</taxon>
        <taxon>Spiruroidea</taxon>
        <taxon>Gongylonematidae</taxon>
        <taxon>Gongylonema</taxon>
    </lineage>
</organism>
<name>A0A183DSQ1_9BILA</name>
<gene>
    <name evidence="2" type="ORF">GPUH_LOCUS11742</name>
</gene>
<accession>A0A183DSQ1</accession>
<keyword evidence="1" id="KW-1133">Transmembrane helix</keyword>
<reference evidence="4" key="1">
    <citation type="submission" date="2016-06" db="UniProtKB">
        <authorList>
            <consortium name="WormBaseParasite"/>
        </authorList>
    </citation>
    <scope>IDENTIFICATION</scope>
</reference>
<evidence type="ECO:0000256" key="1">
    <source>
        <dbReference type="SAM" id="Phobius"/>
    </source>
</evidence>
<dbReference type="EMBL" id="UYRT01078771">
    <property type="protein sequence ID" value="VDN19183.1"/>
    <property type="molecule type" value="Genomic_DNA"/>
</dbReference>
<dbReference type="AlphaFoldDB" id="A0A183DSQ1"/>
<proteinExistence type="predicted"/>
<keyword evidence="1" id="KW-0472">Membrane</keyword>
<dbReference type="OrthoDB" id="273089at2759"/>
<keyword evidence="3" id="KW-1185">Reference proteome</keyword>
<dbReference type="Proteomes" id="UP000271098">
    <property type="component" value="Unassembled WGS sequence"/>
</dbReference>
<sequence>MRLFRQYSSENLYSRDASREDFPKKVLDFKKYFKEFQAEFEELFKHLVITKRKRTALCTAGILLITSSCVIEVCTEVMTADDCLQFVLHPSSNLLNLREEMRMKSYTESVSSNAVCRICHSSEQSVAYDKSTTGEPLISPCLCKRYRSFCEFITSRNCYAERRNLFTDITCFVILTPIVIGCIALCIVSSSVQTNHFQLWGTISGCQAIRGVCGRSAVTPWLAKTYQRGYKAAKKAPNIRGKFTGAISITLVDLCSMAGCYHFIPLEDIPRLARISRRGVCGRSAVTPWLAKTYQRGYKAAKKAPNIRGKSFFPSYPIELMRLLCFDFRSFLRDLCSKNIGTASSVNNPYSGGSAIHERRPSTISSRTLDINYNEFVRHLQPREEAISATSSSRYILASTPIPSETPAHVPIFDYPTVKRKRTENFPLQNSFCNRNSNIPAPSSVSSV</sequence>
<feature type="transmembrane region" description="Helical" evidence="1">
    <location>
        <begin position="165"/>
        <end position="190"/>
    </location>
</feature>
<evidence type="ECO:0000313" key="2">
    <source>
        <dbReference type="EMBL" id="VDN19183.1"/>
    </source>
</evidence>
<reference evidence="2 3" key="2">
    <citation type="submission" date="2018-11" db="EMBL/GenBank/DDBJ databases">
        <authorList>
            <consortium name="Pathogen Informatics"/>
        </authorList>
    </citation>
    <scope>NUCLEOTIDE SEQUENCE [LARGE SCALE GENOMIC DNA]</scope>
</reference>
<keyword evidence="1" id="KW-0812">Transmembrane</keyword>
<evidence type="ECO:0000313" key="4">
    <source>
        <dbReference type="WBParaSite" id="GPUH_0001175601-mRNA-1"/>
    </source>
</evidence>
<evidence type="ECO:0000313" key="3">
    <source>
        <dbReference type="Proteomes" id="UP000271098"/>
    </source>
</evidence>
<dbReference type="WBParaSite" id="GPUH_0001175601-mRNA-1">
    <property type="protein sequence ID" value="GPUH_0001175601-mRNA-1"/>
    <property type="gene ID" value="GPUH_0001175601"/>
</dbReference>